<dbReference type="GO" id="GO:0005524">
    <property type="term" value="F:ATP binding"/>
    <property type="evidence" value="ECO:0007669"/>
    <property type="project" value="UniProtKB-KW"/>
</dbReference>
<evidence type="ECO:0000256" key="1">
    <source>
        <dbReference type="ARBA" id="ARBA00004651"/>
    </source>
</evidence>
<evidence type="ECO:0000259" key="8">
    <source>
        <dbReference type="PROSITE" id="PS50893"/>
    </source>
</evidence>
<dbReference type="RefSeq" id="WP_109903637.1">
    <property type="nucleotide sequence ID" value="NZ_QGLE01000002.1"/>
</dbReference>
<evidence type="ECO:0000313" key="11">
    <source>
        <dbReference type="Proteomes" id="UP000245461"/>
    </source>
</evidence>
<dbReference type="GO" id="GO:0030253">
    <property type="term" value="P:protein secretion by the type I secretion system"/>
    <property type="evidence" value="ECO:0007669"/>
    <property type="project" value="InterPro"/>
</dbReference>
<organism evidence="10 11">
    <name type="scientific">Zavarzinia aquatilis</name>
    <dbReference type="NCBI Taxonomy" id="2211142"/>
    <lineage>
        <taxon>Bacteria</taxon>
        <taxon>Pseudomonadati</taxon>
        <taxon>Pseudomonadota</taxon>
        <taxon>Alphaproteobacteria</taxon>
        <taxon>Rhodospirillales</taxon>
        <taxon>Zavarziniaceae</taxon>
        <taxon>Zavarzinia</taxon>
    </lineage>
</organism>
<dbReference type="InterPro" id="IPR027417">
    <property type="entry name" value="P-loop_NTPase"/>
</dbReference>
<keyword evidence="5 7" id="KW-1133">Transmembrane helix</keyword>
<keyword evidence="6 7" id="KW-0472">Membrane</keyword>
<evidence type="ECO:0000256" key="6">
    <source>
        <dbReference type="ARBA" id="ARBA00023136"/>
    </source>
</evidence>
<dbReference type="InterPro" id="IPR011527">
    <property type="entry name" value="ABC1_TM_dom"/>
</dbReference>
<evidence type="ECO:0000259" key="9">
    <source>
        <dbReference type="PROSITE" id="PS50929"/>
    </source>
</evidence>
<dbReference type="Pfam" id="PF00005">
    <property type="entry name" value="ABC_tran"/>
    <property type="match status" value="1"/>
</dbReference>
<dbReference type="PANTHER" id="PTHR24221:SF248">
    <property type="entry name" value="ABC TRANSPORTER TRANSMEMBRANE REGION"/>
    <property type="match status" value="1"/>
</dbReference>
<dbReference type="GO" id="GO:0030256">
    <property type="term" value="C:type I protein secretion system complex"/>
    <property type="evidence" value="ECO:0007669"/>
    <property type="project" value="InterPro"/>
</dbReference>
<dbReference type="Gene3D" id="3.40.50.300">
    <property type="entry name" value="P-loop containing nucleotide triphosphate hydrolases"/>
    <property type="match status" value="1"/>
</dbReference>
<dbReference type="AlphaFoldDB" id="A0A317EG83"/>
<dbReference type="SMART" id="SM00382">
    <property type="entry name" value="AAA"/>
    <property type="match status" value="1"/>
</dbReference>
<feature type="transmembrane region" description="Helical" evidence="7">
    <location>
        <begin position="56"/>
        <end position="73"/>
    </location>
</feature>
<comment type="subcellular location">
    <subcellularLocation>
        <location evidence="1">Cell membrane</location>
        <topology evidence="1">Multi-pass membrane protein</topology>
    </subcellularLocation>
</comment>
<name>A0A317EG83_9PROT</name>
<dbReference type="InterPro" id="IPR036640">
    <property type="entry name" value="ABC1_TM_sf"/>
</dbReference>
<feature type="transmembrane region" description="Helical" evidence="7">
    <location>
        <begin position="142"/>
        <end position="171"/>
    </location>
</feature>
<evidence type="ECO:0000256" key="5">
    <source>
        <dbReference type="ARBA" id="ARBA00022989"/>
    </source>
</evidence>
<dbReference type="SUPFAM" id="SSF90123">
    <property type="entry name" value="ABC transporter transmembrane region"/>
    <property type="match status" value="1"/>
</dbReference>
<feature type="domain" description="ABC transmembrane type-1" evidence="9">
    <location>
        <begin position="21"/>
        <end position="297"/>
    </location>
</feature>
<keyword evidence="3" id="KW-0547">Nucleotide-binding</keyword>
<dbReference type="GO" id="GO:0140359">
    <property type="term" value="F:ABC-type transporter activity"/>
    <property type="evidence" value="ECO:0007669"/>
    <property type="project" value="InterPro"/>
</dbReference>
<evidence type="ECO:0000313" key="10">
    <source>
        <dbReference type="EMBL" id="PWR25314.1"/>
    </source>
</evidence>
<dbReference type="InterPro" id="IPR003439">
    <property type="entry name" value="ABC_transporter-like_ATP-bd"/>
</dbReference>
<reference evidence="10 11" key="1">
    <citation type="submission" date="2018-05" db="EMBL/GenBank/DDBJ databases">
        <title>Zavarzinia sp. HR-AS.</title>
        <authorList>
            <person name="Lee Y."/>
            <person name="Jeon C.O."/>
        </authorList>
    </citation>
    <scope>NUCLEOTIDE SEQUENCE [LARGE SCALE GENOMIC DNA]</scope>
    <source>
        <strain evidence="10 11">HR-AS</strain>
    </source>
</reference>
<keyword evidence="11" id="KW-1185">Reference proteome</keyword>
<dbReference type="Gene3D" id="1.20.1560.10">
    <property type="entry name" value="ABC transporter type 1, transmembrane domain"/>
    <property type="match status" value="1"/>
</dbReference>
<dbReference type="PANTHER" id="PTHR24221">
    <property type="entry name" value="ATP-BINDING CASSETTE SUB-FAMILY B"/>
    <property type="match status" value="1"/>
</dbReference>
<keyword evidence="4" id="KW-0067">ATP-binding</keyword>
<dbReference type="NCBIfam" id="TIGR01842">
    <property type="entry name" value="type_I_sec_PrtD"/>
    <property type="match status" value="1"/>
</dbReference>
<dbReference type="SUPFAM" id="SSF52540">
    <property type="entry name" value="P-loop containing nucleoside triphosphate hydrolases"/>
    <property type="match status" value="1"/>
</dbReference>
<feature type="domain" description="ABC transporter" evidence="8">
    <location>
        <begin position="328"/>
        <end position="564"/>
    </location>
</feature>
<protein>
    <submittedName>
        <fullName evidence="10">Type I secretion system permease/ATPase</fullName>
    </submittedName>
</protein>
<dbReference type="InterPro" id="IPR003593">
    <property type="entry name" value="AAA+_ATPase"/>
</dbReference>
<evidence type="ECO:0000256" key="3">
    <source>
        <dbReference type="ARBA" id="ARBA00022741"/>
    </source>
</evidence>
<keyword evidence="2 7" id="KW-0812">Transmembrane</keyword>
<dbReference type="PROSITE" id="PS00211">
    <property type="entry name" value="ABC_TRANSPORTER_1"/>
    <property type="match status" value="1"/>
</dbReference>
<dbReference type="OrthoDB" id="5288404at2"/>
<evidence type="ECO:0000256" key="7">
    <source>
        <dbReference type="SAM" id="Phobius"/>
    </source>
</evidence>
<dbReference type="Pfam" id="PF00664">
    <property type="entry name" value="ABC_membrane"/>
    <property type="match status" value="1"/>
</dbReference>
<dbReference type="GO" id="GO:0034040">
    <property type="term" value="F:ATPase-coupled lipid transmembrane transporter activity"/>
    <property type="evidence" value="ECO:0007669"/>
    <property type="project" value="TreeGrafter"/>
</dbReference>
<dbReference type="GO" id="GO:0016887">
    <property type="term" value="F:ATP hydrolysis activity"/>
    <property type="evidence" value="ECO:0007669"/>
    <property type="project" value="InterPro"/>
</dbReference>
<proteinExistence type="predicted"/>
<accession>A0A317EG83</accession>
<feature type="transmembrane region" description="Helical" evidence="7">
    <location>
        <begin position="80"/>
        <end position="97"/>
    </location>
</feature>
<dbReference type="PROSITE" id="PS50929">
    <property type="entry name" value="ABC_TM1F"/>
    <property type="match status" value="1"/>
</dbReference>
<dbReference type="Proteomes" id="UP000245461">
    <property type="component" value="Unassembled WGS sequence"/>
</dbReference>
<dbReference type="InterPro" id="IPR039421">
    <property type="entry name" value="Type_1_exporter"/>
</dbReference>
<dbReference type="InterPro" id="IPR010128">
    <property type="entry name" value="ATPase_T1SS_PrtD-like"/>
</dbReference>
<evidence type="ECO:0000256" key="2">
    <source>
        <dbReference type="ARBA" id="ARBA00022692"/>
    </source>
</evidence>
<evidence type="ECO:0000256" key="4">
    <source>
        <dbReference type="ARBA" id="ARBA00022840"/>
    </source>
</evidence>
<dbReference type="GO" id="GO:0005886">
    <property type="term" value="C:plasma membrane"/>
    <property type="evidence" value="ECO:0007669"/>
    <property type="project" value="UniProtKB-SubCell"/>
</dbReference>
<gene>
    <name evidence="10" type="ORF">DKG74_06015</name>
</gene>
<sequence>MADPDRPTAAALRGCRPWLGLIALLSGAINLLMLTGPLFMLQVYDRVLASHSLETLVALIVIVVFLYLVQGLIDLVRTRMFARIAGLLAAALGPPLFDADLRQTVTVGRGRGGRPLRDLEQIRAFLAGGGPGALFDLPWMPLYAGLLFVLHPWLGALGLLGILVLTLLTVLTDRLGRGPQAATNQLAAAAQDIGDAAALNADAAIALGMQAPLRERWRQATASAAAAHLTGGDGAALFGTLSKSFRLLLQSLMLALGAYLVIRGDATGGVIIASSIMLGRALAPVELAIGHWRGFIAARQAWRRIETLLAAHPEPHVSVDLPAPARALSVNGLAVAVPGGHRLVLKDVAFQLEAGDVLGIIGPSGAGKSTLLRTLAGLSPPLRGSIRLDGSELRQWSPSAAGRFIGFLPQSVGLFAGTIAENIARFDPQATTEDILAAARAAGVDQLVRGFADGYETQIGEGGMALSAGQRQRIALARALFRRPFLLLLDEPNANLDGEGEAALSRGIAGAKASGAITIIVTHRPSALTHADKALMLVDGAVAAFGPKDEVLRRVLAPGRAAGPVPAGGFA</sequence>
<dbReference type="InterPro" id="IPR017871">
    <property type="entry name" value="ABC_transporter-like_CS"/>
</dbReference>
<dbReference type="PROSITE" id="PS50893">
    <property type="entry name" value="ABC_TRANSPORTER_2"/>
    <property type="match status" value="1"/>
</dbReference>
<dbReference type="EMBL" id="QGLE01000002">
    <property type="protein sequence ID" value="PWR25314.1"/>
    <property type="molecule type" value="Genomic_DNA"/>
</dbReference>
<feature type="transmembrane region" description="Helical" evidence="7">
    <location>
        <begin position="21"/>
        <end position="44"/>
    </location>
</feature>
<comment type="caution">
    <text evidence="10">The sequence shown here is derived from an EMBL/GenBank/DDBJ whole genome shotgun (WGS) entry which is preliminary data.</text>
</comment>